<protein>
    <submittedName>
        <fullName evidence="1">Uncharacterized protein</fullName>
    </submittedName>
</protein>
<dbReference type="EMBL" id="MLJW01004835">
    <property type="protein sequence ID" value="OIQ69249.1"/>
    <property type="molecule type" value="Genomic_DNA"/>
</dbReference>
<reference evidence="1" key="1">
    <citation type="submission" date="2016-10" db="EMBL/GenBank/DDBJ databases">
        <title>Sequence of Gallionella enrichment culture.</title>
        <authorList>
            <person name="Poehlein A."/>
            <person name="Muehling M."/>
            <person name="Daniel R."/>
        </authorList>
    </citation>
    <scope>NUCLEOTIDE SEQUENCE</scope>
</reference>
<name>A0A1J5PC62_9ZZZZ</name>
<comment type="caution">
    <text evidence="1">The sequence shown here is derived from an EMBL/GenBank/DDBJ whole genome shotgun (WGS) entry which is preliminary data.</text>
</comment>
<accession>A0A1J5PC62</accession>
<proteinExistence type="predicted"/>
<gene>
    <name evidence="1" type="ORF">GALL_491530</name>
</gene>
<sequence>MHRVEIGMQRRRHQTGEHGHIAAAQRAKGGGDFGAGRNVRFECVREFIRIVGEYQTGGQKLHQIRKLAVILRHQRIGRRYRAERNPRIQRAERDQRVVDRIAGKDENRLLGRKIAREQAGGDMPARGQ</sequence>
<organism evidence="1">
    <name type="scientific">mine drainage metagenome</name>
    <dbReference type="NCBI Taxonomy" id="410659"/>
    <lineage>
        <taxon>unclassified sequences</taxon>
        <taxon>metagenomes</taxon>
        <taxon>ecological metagenomes</taxon>
    </lineage>
</organism>
<dbReference type="AlphaFoldDB" id="A0A1J5PC62"/>
<evidence type="ECO:0000313" key="1">
    <source>
        <dbReference type="EMBL" id="OIQ69249.1"/>
    </source>
</evidence>